<keyword evidence="6" id="KW-0864">Zinc transport</keyword>
<proteinExistence type="inferred from homology"/>
<evidence type="ECO:0000256" key="7">
    <source>
        <dbReference type="ARBA" id="ARBA00022989"/>
    </source>
</evidence>
<evidence type="ECO:0000259" key="10">
    <source>
        <dbReference type="Pfam" id="PF01545"/>
    </source>
</evidence>
<organism evidence="11 12">
    <name type="scientific">Paraphotobacterium marinum</name>
    <dbReference type="NCBI Taxonomy" id="1755811"/>
    <lineage>
        <taxon>Bacteria</taxon>
        <taxon>Pseudomonadati</taxon>
        <taxon>Pseudomonadota</taxon>
        <taxon>Gammaproteobacteria</taxon>
        <taxon>Vibrionales</taxon>
        <taxon>Vibrionaceae</taxon>
        <taxon>Paraphotobacterium</taxon>
    </lineage>
</organism>
<dbReference type="InterPro" id="IPR050291">
    <property type="entry name" value="CDF_Transporter"/>
</dbReference>
<accession>A0A220VH26</accession>
<dbReference type="Gene3D" id="1.20.1510.10">
    <property type="entry name" value="Cation efflux protein transmembrane domain"/>
    <property type="match status" value="1"/>
</dbReference>
<feature type="transmembrane region" description="Helical" evidence="9">
    <location>
        <begin position="187"/>
        <end position="207"/>
    </location>
</feature>
<feature type="transmembrane region" description="Helical" evidence="9">
    <location>
        <begin position="113"/>
        <end position="135"/>
    </location>
</feature>
<keyword evidence="6" id="KW-0406">Ion transport</keyword>
<keyword evidence="12" id="KW-1185">Reference proteome</keyword>
<feature type="transmembrane region" description="Helical" evidence="9">
    <location>
        <begin position="155"/>
        <end position="175"/>
    </location>
</feature>
<name>A0A220VH26_9GAMM</name>
<evidence type="ECO:0000256" key="4">
    <source>
        <dbReference type="ARBA" id="ARBA00022496"/>
    </source>
</evidence>
<dbReference type="OrthoDB" id="268546at2"/>
<keyword evidence="4" id="KW-0408">Iron</keyword>
<keyword evidence="8 9" id="KW-0472">Membrane</keyword>
<evidence type="ECO:0000256" key="1">
    <source>
        <dbReference type="ARBA" id="ARBA00004141"/>
    </source>
</evidence>
<evidence type="ECO:0000256" key="3">
    <source>
        <dbReference type="ARBA" id="ARBA00022448"/>
    </source>
</evidence>
<dbReference type="InterPro" id="IPR058533">
    <property type="entry name" value="Cation_efflux_TM"/>
</dbReference>
<keyword evidence="6" id="KW-0862">Zinc</keyword>
<feature type="domain" description="Cation efflux protein transmembrane" evidence="10">
    <location>
        <begin position="14"/>
        <end position="212"/>
    </location>
</feature>
<dbReference type="KEGG" id="pmai:CF386_10505"/>
<feature type="transmembrane region" description="Helical" evidence="9">
    <location>
        <begin position="85"/>
        <end position="107"/>
    </location>
</feature>
<dbReference type="InterPro" id="IPR002524">
    <property type="entry name" value="Cation_efflux"/>
</dbReference>
<dbReference type="Proteomes" id="UP000242175">
    <property type="component" value="Chromosome small"/>
</dbReference>
<evidence type="ECO:0000256" key="5">
    <source>
        <dbReference type="ARBA" id="ARBA00022692"/>
    </source>
</evidence>
<dbReference type="RefSeq" id="WP_089074390.1">
    <property type="nucleotide sequence ID" value="NZ_CBCSAM010000004.1"/>
</dbReference>
<dbReference type="GO" id="GO:0005886">
    <property type="term" value="C:plasma membrane"/>
    <property type="evidence" value="ECO:0007669"/>
    <property type="project" value="TreeGrafter"/>
</dbReference>
<dbReference type="Pfam" id="PF01545">
    <property type="entry name" value="Cation_efflux"/>
    <property type="match status" value="1"/>
</dbReference>
<dbReference type="AlphaFoldDB" id="A0A220VH26"/>
<dbReference type="GO" id="GO:0015093">
    <property type="term" value="F:ferrous iron transmembrane transporter activity"/>
    <property type="evidence" value="ECO:0007669"/>
    <property type="project" value="TreeGrafter"/>
</dbReference>
<keyword evidence="3" id="KW-0813">Transport</keyword>
<dbReference type="InterPro" id="IPR027469">
    <property type="entry name" value="Cation_efflux_TMD_sf"/>
</dbReference>
<comment type="similarity">
    <text evidence="2">Belongs to the cation diffusion facilitator (CDF) transporter (TC 2.A.4) family. FieF subfamily.</text>
</comment>
<keyword evidence="7 9" id="KW-1133">Transmembrane helix</keyword>
<evidence type="ECO:0000313" key="12">
    <source>
        <dbReference type="Proteomes" id="UP000242175"/>
    </source>
</evidence>
<dbReference type="GO" id="GO:0015341">
    <property type="term" value="F:zinc efflux antiporter activity"/>
    <property type="evidence" value="ECO:0007669"/>
    <property type="project" value="TreeGrafter"/>
</dbReference>
<comment type="subcellular location">
    <subcellularLocation>
        <location evidence="1">Membrane</location>
        <topology evidence="1">Multi-pass membrane protein</topology>
    </subcellularLocation>
</comment>
<dbReference type="EMBL" id="CP022356">
    <property type="protein sequence ID" value="ASK79482.1"/>
    <property type="molecule type" value="Genomic_DNA"/>
</dbReference>
<keyword evidence="4" id="KW-0410">Iron transport</keyword>
<evidence type="ECO:0000313" key="11">
    <source>
        <dbReference type="EMBL" id="ASK79482.1"/>
    </source>
</evidence>
<dbReference type="GO" id="GO:0006882">
    <property type="term" value="P:intracellular zinc ion homeostasis"/>
    <property type="evidence" value="ECO:0007669"/>
    <property type="project" value="TreeGrafter"/>
</dbReference>
<keyword evidence="5 9" id="KW-0812">Transmembrane</keyword>
<reference evidence="11 12" key="1">
    <citation type="journal article" date="2016" name="Int. J. Syst. Evol. Microbiol.">
        <title>Paraphotobacterium marinum gen. nov., sp. nov., a member of the family Vibrionaceae, isolated from surface seawater.</title>
        <authorList>
            <person name="Huang Z."/>
            <person name="Dong C."/>
            <person name="Shao Z."/>
        </authorList>
    </citation>
    <scope>NUCLEOTIDE SEQUENCE [LARGE SCALE GENOMIC DNA]</scope>
    <source>
        <strain evidence="11 12">NSCS20N07D</strain>
    </source>
</reference>
<evidence type="ECO:0000256" key="8">
    <source>
        <dbReference type="ARBA" id="ARBA00023136"/>
    </source>
</evidence>
<evidence type="ECO:0000256" key="9">
    <source>
        <dbReference type="SAM" id="Phobius"/>
    </source>
</evidence>
<protein>
    <submittedName>
        <fullName evidence="11">Cation transporter</fullName>
    </submittedName>
</protein>
<dbReference type="SUPFAM" id="SSF161111">
    <property type="entry name" value="Cation efflux protein transmembrane domain-like"/>
    <property type="match status" value="1"/>
</dbReference>
<gene>
    <name evidence="11" type="ORF">CF386_10505</name>
</gene>
<sequence>MASSHGSRTEQFALKLSLLGTVIMGMLGLIFGYLSDSKAIFLDGIFSLLSMGMTGLTLYISILLKKPDNRLFQFGYAHLEPLMNVINGIFILLTCVLAFTSGFLDLFKEKEPINLQLAVCFALFSTFFSFTIFFIEYRISKKQKSELVYCDSQEWLIDSLLSTTILFGFLLVVIFDKLKLSHLTTHMDSYLVMIIAVSAAVFPIKILKRNIKEVLLVAPKDDYQKEVDSYLSQLCKKLKFDGYTHHLAKTGRQYDLEVNFLVKNDKKWTMKRQDRVRQLIWTHFKRQSSNTWLSVSFTTEKRWL</sequence>
<feature type="transmembrane region" description="Helical" evidence="9">
    <location>
        <begin position="12"/>
        <end position="34"/>
    </location>
</feature>
<dbReference type="PANTHER" id="PTHR43840:SF15">
    <property type="entry name" value="MITOCHONDRIAL METAL TRANSPORTER 1-RELATED"/>
    <property type="match status" value="1"/>
</dbReference>
<feature type="transmembrane region" description="Helical" evidence="9">
    <location>
        <begin position="40"/>
        <end position="64"/>
    </location>
</feature>
<dbReference type="NCBIfam" id="TIGR01297">
    <property type="entry name" value="CDF"/>
    <property type="match status" value="1"/>
</dbReference>
<evidence type="ECO:0000256" key="6">
    <source>
        <dbReference type="ARBA" id="ARBA00022906"/>
    </source>
</evidence>
<evidence type="ECO:0000256" key="2">
    <source>
        <dbReference type="ARBA" id="ARBA00010212"/>
    </source>
</evidence>
<dbReference type="PANTHER" id="PTHR43840">
    <property type="entry name" value="MITOCHONDRIAL METAL TRANSPORTER 1-RELATED"/>
    <property type="match status" value="1"/>
</dbReference>
<dbReference type="GO" id="GO:0015086">
    <property type="term" value="F:cadmium ion transmembrane transporter activity"/>
    <property type="evidence" value="ECO:0007669"/>
    <property type="project" value="TreeGrafter"/>
</dbReference>